<dbReference type="RefSeq" id="WP_251796520.1">
    <property type="nucleotide sequence ID" value="NZ_JAMQOL010000003.1"/>
</dbReference>
<dbReference type="Proteomes" id="UP001523216">
    <property type="component" value="Unassembled WGS sequence"/>
</dbReference>
<accession>A0ABT0XS67</accession>
<protein>
    <submittedName>
        <fullName evidence="1">Uncharacterized protein</fullName>
    </submittedName>
</protein>
<name>A0ABT0XS67_9ACTN</name>
<organism evidence="1 2">
    <name type="scientific">Paractinoplanes hotanensis</name>
    <dbReference type="NCBI Taxonomy" id="2906497"/>
    <lineage>
        <taxon>Bacteria</taxon>
        <taxon>Bacillati</taxon>
        <taxon>Actinomycetota</taxon>
        <taxon>Actinomycetes</taxon>
        <taxon>Micromonosporales</taxon>
        <taxon>Micromonosporaceae</taxon>
        <taxon>Paractinoplanes</taxon>
    </lineage>
</organism>
<dbReference type="EMBL" id="JAMQOL010000003">
    <property type="protein sequence ID" value="MCM4076619.1"/>
    <property type="molecule type" value="Genomic_DNA"/>
</dbReference>
<sequence length="61" mass="7073">MSGRRDIHLWDSAADRYAEHVNGTSDSFYRRLAQWTDYERWFATIPTMLALTCRPAPAPTV</sequence>
<reference evidence="1 2" key="1">
    <citation type="submission" date="2022-06" db="EMBL/GenBank/DDBJ databases">
        <title>Actinoplanes abujensis sp. nov., isolated from Nigerian arid soil.</title>
        <authorList>
            <person name="Ding P."/>
        </authorList>
    </citation>
    <scope>NUCLEOTIDE SEQUENCE [LARGE SCALE GENOMIC DNA]</scope>
    <source>
        <strain evidence="2">TRM88002</strain>
    </source>
</reference>
<evidence type="ECO:0000313" key="1">
    <source>
        <dbReference type="EMBL" id="MCM4076619.1"/>
    </source>
</evidence>
<comment type="caution">
    <text evidence="1">The sequence shown here is derived from an EMBL/GenBank/DDBJ whole genome shotgun (WGS) entry which is preliminary data.</text>
</comment>
<evidence type="ECO:0000313" key="2">
    <source>
        <dbReference type="Proteomes" id="UP001523216"/>
    </source>
</evidence>
<gene>
    <name evidence="1" type="ORF">LXN57_03455</name>
</gene>
<proteinExistence type="predicted"/>
<keyword evidence="2" id="KW-1185">Reference proteome</keyword>